<feature type="compositionally biased region" description="Polar residues" evidence="1">
    <location>
        <begin position="40"/>
        <end position="53"/>
    </location>
</feature>
<sequence>MGAAGDIPVPEVPPSEAPSTPRYGAPRGAPKDSFGDLSESKTGASGSTMGNPTPSGPSHPKESSAALISASTSAL</sequence>
<protein>
    <submittedName>
        <fullName evidence="2">Uncharacterized protein</fullName>
    </submittedName>
</protein>
<feature type="compositionally biased region" description="Low complexity" evidence="1">
    <location>
        <begin position="63"/>
        <end position="75"/>
    </location>
</feature>
<dbReference type="Proteomes" id="UP000282087">
    <property type="component" value="Unassembled WGS sequence"/>
</dbReference>
<accession>A0A3M6V7Q5</accession>
<organism evidence="2 3">
    <name type="scientific">Peronospora effusa</name>
    <dbReference type="NCBI Taxonomy" id="542832"/>
    <lineage>
        <taxon>Eukaryota</taxon>
        <taxon>Sar</taxon>
        <taxon>Stramenopiles</taxon>
        <taxon>Oomycota</taxon>
        <taxon>Peronosporomycetes</taxon>
        <taxon>Peronosporales</taxon>
        <taxon>Peronosporaceae</taxon>
        <taxon>Peronospora</taxon>
    </lineage>
</organism>
<evidence type="ECO:0000313" key="2">
    <source>
        <dbReference type="EMBL" id="RMX62369.1"/>
    </source>
</evidence>
<feature type="region of interest" description="Disordered" evidence="1">
    <location>
        <begin position="1"/>
        <end position="75"/>
    </location>
</feature>
<proteinExistence type="predicted"/>
<comment type="caution">
    <text evidence="2">The sequence shown here is derived from an EMBL/GenBank/DDBJ whole genome shotgun (WGS) entry which is preliminary data.</text>
</comment>
<name>A0A3M6V7Q5_9STRA</name>
<dbReference type="EMBL" id="QLLG01000682">
    <property type="protein sequence ID" value="RMX62369.1"/>
    <property type="molecule type" value="Genomic_DNA"/>
</dbReference>
<keyword evidence="3" id="KW-1185">Reference proteome</keyword>
<dbReference type="AlphaFoldDB" id="A0A3M6V7Q5"/>
<evidence type="ECO:0000313" key="3">
    <source>
        <dbReference type="Proteomes" id="UP000282087"/>
    </source>
</evidence>
<gene>
    <name evidence="2" type="ORF">DD238_008310</name>
</gene>
<evidence type="ECO:0000256" key="1">
    <source>
        <dbReference type="SAM" id="MobiDB-lite"/>
    </source>
</evidence>
<dbReference type="VEuPathDB" id="FungiDB:DD237_007834"/>
<reference evidence="2 3" key="1">
    <citation type="submission" date="2018-06" db="EMBL/GenBank/DDBJ databases">
        <title>Comparative genomics of downy mildews reveals potential adaptations to biotrophy.</title>
        <authorList>
            <person name="Fletcher K."/>
            <person name="Klosterman S.J."/>
            <person name="Derevnina L."/>
            <person name="Martin F."/>
            <person name="Koike S."/>
            <person name="Reyes Chin-Wo S."/>
            <person name="Mou B."/>
            <person name="Michelmore R."/>
        </authorList>
    </citation>
    <scope>NUCLEOTIDE SEQUENCE [LARGE SCALE GENOMIC DNA]</scope>
    <source>
        <strain evidence="2 3">R14</strain>
    </source>
</reference>